<dbReference type="PeptideAtlas" id="Q8BJK8"/>
<dbReference type="PANTHER" id="PTHR21557:SF2">
    <property type="entry name" value="CORDON-BLEU PROTEIN-LIKE 1"/>
    <property type="match status" value="1"/>
</dbReference>
<reference evidence="2" key="1">
    <citation type="journal article" date="1999" name="Methods Enzymol.">
        <title>High-efficiency full-length cDNA cloning.</title>
        <authorList>
            <person name="Carninci P."/>
            <person name="Hayashizaki Y."/>
        </authorList>
    </citation>
    <scope>NUCLEOTIDE SEQUENCE</scope>
    <source>
        <strain evidence="2">C57BL/6J</strain>
        <tissue evidence="2">Whole body</tissue>
    </source>
</reference>
<dbReference type="UCSC" id="uc008jwg.1">
    <property type="organism name" value="mouse"/>
</dbReference>
<evidence type="ECO:0000313" key="3">
    <source>
        <dbReference type="MGI" id="MGI:2442894"/>
    </source>
</evidence>
<reference evidence="2" key="7">
    <citation type="journal article" date="2005" name="Science">
        <title>The Transcriptional Landscape of the Mammalian Genome.</title>
        <authorList>
            <consortium name="The FANTOM Consortium"/>
            <consortium name="Riken Genome Exploration Research Group and Genome Science Group (Genome Network Project Core Group)"/>
        </authorList>
    </citation>
    <scope>NUCLEOTIDE SEQUENCE</scope>
    <source>
        <strain evidence="2">C57BL/6J</strain>
        <tissue evidence="2">Whole body</tissue>
    </source>
</reference>
<reference evidence="2" key="2">
    <citation type="journal article" date="2000" name="Genome Res.">
        <title>Normalization and subtraction of cap-trapper-selected cDNAs to prepare full-length cDNA libraries for rapid discovery of new genes.</title>
        <authorList>
            <person name="Carninci P."/>
            <person name="Shibata Y."/>
            <person name="Hayatsu N."/>
            <person name="Sugahara Y."/>
            <person name="Shibata K."/>
            <person name="Itoh M."/>
            <person name="Konno H."/>
            <person name="Okazaki Y."/>
            <person name="Muramatsu M."/>
            <person name="Hayashizaki Y."/>
        </authorList>
    </citation>
    <scope>NUCLEOTIDE SEQUENCE</scope>
    <source>
        <strain evidence="2">C57BL/6J</strain>
        <tissue evidence="2">Whole body</tissue>
    </source>
</reference>
<feature type="region of interest" description="Disordered" evidence="1">
    <location>
        <begin position="43"/>
        <end position="106"/>
    </location>
</feature>
<reference evidence="2" key="6">
    <citation type="submission" date="2002-04" db="EMBL/GenBank/DDBJ databases">
        <authorList>
            <person name="Adachi J."/>
            <person name="Aizawa K."/>
            <person name="Akimura T."/>
            <person name="Arakawa T."/>
            <person name="Bono H."/>
            <person name="Carninci P."/>
            <person name="Fukuda S."/>
            <person name="Furuno M."/>
            <person name="Hanagaki T."/>
            <person name="Hara A."/>
            <person name="Hashizume W."/>
            <person name="Hayashida K."/>
            <person name="Hayatsu N."/>
            <person name="Hiramoto K."/>
            <person name="Hiraoka T."/>
            <person name="Hirozane T."/>
            <person name="Hori F."/>
            <person name="Imotani K."/>
            <person name="Ishii Y."/>
            <person name="Itoh M."/>
            <person name="Kagawa I."/>
            <person name="Kasukawa T."/>
            <person name="Katoh H."/>
            <person name="Kawai J."/>
            <person name="Kojima Y."/>
            <person name="Kondo S."/>
            <person name="Konno H."/>
            <person name="Kouda M."/>
            <person name="Koya S."/>
            <person name="Kurihara C."/>
            <person name="Matsuyama T."/>
            <person name="Miyazaki A."/>
            <person name="Murata M."/>
            <person name="Nakamura M."/>
            <person name="Nishi K."/>
            <person name="Nomura K."/>
            <person name="Numazaki R."/>
            <person name="Ohno M."/>
            <person name="Ohsato N."/>
            <person name="Okazaki Y."/>
            <person name="Saito R."/>
            <person name="Saitoh H."/>
            <person name="Sakai C."/>
            <person name="Sakai K."/>
            <person name="Sakazume N."/>
            <person name="Sano H."/>
            <person name="Sasaki D."/>
            <person name="Shibata K."/>
            <person name="Shinagawa A."/>
            <person name="Shiraki T."/>
            <person name="Sogabe Y."/>
            <person name="Tagami M."/>
            <person name="Tagawa A."/>
            <person name="Takahashi F."/>
            <person name="Takaku-Akahira S."/>
            <person name="Takeda Y."/>
            <person name="Tanaka T."/>
            <person name="Tomaru A."/>
            <person name="Toya T."/>
            <person name="Yasunishi A."/>
            <person name="Muramatsu M."/>
            <person name="Hayashizaki Y."/>
        </authorList>
    </citation>
    <scope>NUCLEOTIDE SEQUENCE</scope>
    <source>
        <strain evidence="2">C57BL/6J</strain>
        <tissue evidence="2">Whole body</tissue>
    </source>
</reference>
<reference evidence="2" key="8">
    <citation type="journal article" date="2005" name="Science">
        <title>Antisense Transcription in the Mammalian Transcriptome.</title>
        <authorList>
            <consortium name="RIKEN Genome Exploration Research Group and Genome Science Group (Genome Network Project Core Group) and the FANTOM Consortium"/>
        </authorList>
    </citation>
    <scope>NUCLEOTIDE SEQUENCE</scope>
    <source>
        <strain evidence="2">C57BL/6J</strain>
        <tissue evidence="2">Whole body</tissue>
    </source>
</reference>
<protein>
    <submittedName>
        <fullName evidence="2">Uncharacterized protein</fullName>
    </submittedName>
</protein>
<feature type="non-terminal residue" evidence="2">
    <location>
        <position position="1"/>
    </location>
</feature>
<dbReference type="MGI" id="MGI:2442894">
    <property type="gene designation" value="Cobll1"/>
</dbReference>
<evidence type="ECO:0000256" key="1">
    <source>
        <dbReference type="SAM" id="MobiDB-lite"/>
    </source>
</evidence>
<reference evidence="2" key="5">
    <citation type="journal article" date="2002" name="Nature">
        <title>Analysis of the mouse transcriptome based on functional annotation of 60,770 full-length cDNAs.</title>
        <authorList>
            <consortium name="The FANTOM Consortium and the RIKEN Genome Exploration Research Group Phase I and II Team"/>
        </authorList>
    </citation>
    <scope>NUCLEOTIDE SEQUENCE</scope>
    <source>
        <strain evidence="2">C57BL/6J</strain>
        <tissue evidence="2">Whole body</tissue>
    </source>
</reference>
<organism evidence="2">
    <name type="scientific">Mus musculus</name>
    <name type="common">Mouse</name>
    <dbReference type="NCBI Taxonomy" id="10090"/>
    <lineage>
        <taxon>Eukaryota</taxon>
        <taxon>Metazoa</taxon>
        <taxon>Chordata</taxon>
        <taxon>Craniata</taxon>
        <taxon>Vertebrata</taxon>
        <taxon>Euteleostomi</taxon>
        <taxon>Mammalia</taxon>
        <taxon>Eutheria</taxon>
        <taxon>Euarchontoglires</taxon>
        <taxon>Glires</taxon>
        <taxon>Rodentia</taxon>
        <taxon>Myomorpha</taxon>
        <taxon>Muroidea</taxon>
        <taxon>Muridae</taxon>
        <taxon>Murinae</taxon>
        <taxon>Mus</taxon>
        <taxon>Mus</taxon>
    </lineage>
</organism>
<sequence length="155" mass="16300">RLQVVNQQDSVHELSSLPLQLGSSLGFCWPAVTRRLRARARAAASSAMDRSVPDPLPRSAPRTPAMQPAGSAGKTKGKAPLPPAETKGTDVSSAEDPVESTAVVTEQQDNMIDKDIELSVVLPGDILKSTTVHGRYAAAAKTPAPHALLPPLKPL</sequence>
<reference evidence="2" key="3">
    <citation type="journal article" date="2000" name="Genome Res.">
        <title>RIKEN integrated sequence analysis (RISA) system--384-format sequencing pipeline with 384 multicapillary sequencer.</title>
        <authorList>
            <person name="Shibata K."/>
            <person name="Itoh M."/>
            <person name="Aizawa K."/>
            <person name="Nagaoka S."/>
            <person name="Sasaki N."/>
            <person name="Carninci P."/>
            <person name="Konno H."/>
            <person name="Akiyama J."/>
            <person name="Nishi K."/>
            <person name="Kitsunai T."/>
            <person name="Tashiro H."/>
            <person name="Itoh M."/>
            <person name="Sumi N."/>
            <person name="Ishii Y."/>
            <person name="Nakamura S."/>
            <person name="Hazama M."/>
            <person name="Nishine T."/>
            <person name="Harada A."/>
            <person name="Yamamoto R."/>
            <person name="Matsumoto H."/>
            <person name="Sakaguchi S."/>
            <person name="Ikegami T."/>
            <person name="Kashiwagi K."/>
            <person name="Fujiwake S."/>
            <person name="Inoue K."/>
            <person name="Togawa Y."/>
            <person name="Izawa M."/>
            <person name="Ohara E."/>
            <person name="Watahiki M."/>
            <person name="Yoneda Y."/>
            <person name="Ishikawa T."/>
            <person name="Ozawa K."/>
            <person name="Tanaka T."/>
            <person name="Matsuura S."/>
            <person name="Kawai J."/>
            <person name="Okazaki Y."/>
            <person name="Muramatsu M."/>
            <person name="Inoue Y."/>
            <person name="Kira A."/>
            <person name="Hayashizaki Y."/>
        </authorList>
    </citation>
    <scope>NUCLEOTIDE SEQUENCE</scope>
    <source>
        <strain evidence="2">C57BL/6J</strain>
        <tissue evidence="2">Whole body</tissue>
    </source>
</reference>
<accession>Q8BJK8</accession>
<dbReference type="PANTHER" id="PTHR21557">
    <property type="entry name" value="CORDON-BLEU"/>
    <property type="match status" value="1"/>
</dbReference>
<dbReference type="EMBL" id="AK083510">
    <property type="protein sequence ID" value="BAC38937.1"/>
    <property type="molecule type" value="mRNA"/>
</dbReference>
<name>Q8BJK8_MOUSE</name>
<proteinExistence type="evidence at transcript level"/>
<dbReference type="GO" id="GO:0003785">
    <property type="term" value="F:actin monomer binding"/>
    <property type="evidence" value="ECO:0007669"/>
    <property type="project" value="InterPro"/>
</dbReference>
<gene>
    <name evidence="3" type="primary">Cobll1</name>
</gene>
<evidence type="ECO:0000313" key="2">
    <source>
        <dbReference type="EMBL" id="BAC38937.1"/>
    </source>
</evidence>
<dbReference type="AlphaFoldDB" id="Q8BJK8"/>
<dbReference type="InterPro" id="IPR039895">
    <property type="entry name" value="COBL-like"/>
</dbReference>
<reference evidence="2" key="4">
    <citation type="journal article" date="2001" name="Nature">
        <title>Functional annotation of a full-length mouse cDNA collection.</title>
        <authorList>
            <consortium name="The RIKEN Genome Exploration Research Group Phase II Team and the FANTOM Consortium"/>
        </authorList>
    </citation>
    <scope>NUCLEOTIDE SEQUENCE</scope>
    <source>
        <strain evidence="2">C57BL/6J</strain>
        <tissue evidence="2">Whole body</tissue>
    </source>
</reference>
<dbReference type="AGR" id="MGI:2442894"/>